<keyword evidence="4 5" id="KW-0732">Signal</keyword>
<evidence type="ECO:0000313" key="7">
    <source>
        <dbReference type="EMBL" id="MBB5790138.1"/>
    </source>
</evidence>
<evidence type="ECO:0000256" key="2">
    <source>
        <dbReference type="ARBA" id="ARBA00008814"/>
    </source>
</evidence>
<feature type="chain" id="PRO_5038778753" evidence="5">
    <location>
        <begin position="28"/>
        <end position="335"/>
    </location>
</feature>
<dbReference type="GO" id="GO:1901678">
    <property type="term" value="P:iron coordination entity transport"/>
    <property type="evidence" value="ECO:0007669"/>
    <property type="project" value="UniProtKB-ARBA"/>
</dbReference>
<dbReference type="InterPro" id="IPR051313">
    <property type="entry name" value="Bact_iron-sidero_bind"/>
</dbReference>
<keyword evidence="3" id="KW-0813">Transport</keyword>
<dbReference type="Gene3D" id="3.40.50.1980">
    <property type="entry name" value="Nitrogenase molybdenum iron protein domain"/>
    <property type="match status" value="2"/>
</dbReference>
<dbReference type="PANTHER" id="PTHR30532">
    <property type="entry name" value="IRON III DICITRATE-BINDING PERIPLASMIC PROTEIN"/>
    <property type="match status" value="1"/>
</dbReference>
<comment type="caution">
    <text evidence="7">The sequence shown here is derived from an EMBL/GenBank/DDBJ whole genome shotgun (WGS) entry which is preliminary data.</text>
</comment>
<dbReference type="RefSeq" id="WP_184825979.1">
    <property type="nucleotide sequence ID" value="NZ_JACHMM010000001.1"/>
</dbReference>
<feature type="domain" description="Fe/B12 periplasmic-binding" evidence="6">
    <location>
        <begin position="67"/>
        <end position="329"/>
    </location>
</feature>
<dbReference type="Proteomes" id="UP000542813">
    <property type="component" value="Unassembled WGS sequence"/>
</dbReference>
<dbReference type="PROSITE" id="PS51257">
    <property type="entry name" value="PROKAR_LIPOPROTEIN"/>
    <property type="match status" value="1"/>
</dbReference>
<dbReference type="Pfam" id="PF01497">
    <property type="entry name" value="Peripla_BP_2"/>
    <property type="match status" value="1"/>
</dbReference>
<evidence type="ECO:0000256" key="1">
    <source>
        <dbReference type="ARBA" id="ARBA00004196"/>
    </source>
</evidence>
<evidence type="ECO:0000313" key="8">
    <source>
        <dbReference type="Proteomes" id="UP000542813"/>
    </source>
</evidence>
<gene>
    <name evidence="7" type="ORF">HD601_004713</name>
</gene>
<keyword evidence="8" id="KW-1185">Reference proteome</keyword>
<sequence>MRLTARSSRFVTVALALALAAGLTACGGDDSAPASGSEIAGETGDGAQAITVDHMFGSTEVTGVPQRVVTIDLQWTDVMLAMGVEPVGYSVDSFMPETGVPWQDLPADAVGLPLDDGPPIEQIAELQPDLIVGSYSIADEGVYDQLSGIAPTIAGLDAQQVTPWQDLLRTAGEILGEPDRAEEIIADVDGEVDAVAADLPGLEGKTFTLAQYIVGDSIYAVADEQDGSSVFFQQLGMTMYGPVKDEGESSGDTRIIVSTERSDLLQADLLAFLVNGGDESDLADIPGFDQLPGTVAVLDYPTIVGLNTPSPLSLPYSLEQLRPYLEEASGGPGAG</sequence>
<proteinExistence type="inferred from homology"/>
<dbReference type="PROSITE" id="PS50983">
    <property type="entry name" value="FE_B12_PBP"/>
    <property type="match status" value="1"/>
</dbReference>
<comment type="subcellular location">
    <subcellularLocation>
        <location evidence="1">Cell envelope</location>
    </subcellularLocation>
</comment>
<dbReference type="AlphaFoldDB" id="A0A7W9LNB1"/>
<evidence type="ECO:0000256" key="3">
    <source>
        <dbReference type="ARBA" id="ARBA00022448"/>
    </source>
</evidence>
<dbReference type="PANTHER" id="PTHR30532:SF24">
    <property type="entry name" value="FERRIC ENTEROBACTIN-BINDING PERIPLASMIC PROTEIN FEPB"/>
    <property type="match status" value="1"/>
</dbReference>
<comment type="similarity">
    <text evidence="2">Belongs to the bacterial solute-binding protein 8 family.</text>
</comment>
<dbReference type="GO" id="GO:0030288">
    <property type="term" value="C:outer membrane-bounded periplasmic space"/>
    <property type="evidence" value="ECO:0007669"/>
    <property type="project" value="TreeGrafter"/>
</dbReference>
<evidence type="ECO:0000256" key="4">
    <source>
        <dbReference type="ARBA" id="ARBA00022729"/>
    </source>
</evidence>
<organism evidence="7 8">
    <name type="scientific">Jiangella mangrovi</name>
    <dbReference type="NCBI Taxonomy" id="1524084"/>
    <lineage>
        <taxon>Bacteria</taxon>
        <taxon>Bacillati</taxon>
        <taxon>Actinomycetota</taxon>
        <taxon>Actinomycetes</taxon>
        <taxon>Jiangellales</taxon>
        <taxon>Jiangellaceae</taxon>
        <taxon>Jiangella</taxon>
    </lineage>
</organism>
<evidence type="ECO:0000256" key="5">
    <source>
        <dbReference type="SAM" id="SignalP"/>
    </source>
</evidence>
<dbReference type="InterPro" id="IPR002491">
    <property type="entry name" value="ABC_transptr_periplasmic_BD"/>
</dbReference>
<protein>
    <submittedName>
        <fullName evidence="7">Iron complex transport system substrate-binding protein</fullName>
    </submittedName>
</protein>
<dbReference type="SUPFAM" id="SSF53807">
    <property type="entry name" value="Helical backbone' metal receptor"/>
    <property type="match status" value="1"/>
</dbReference>
<feature type="signal peptide" evidence="5">
    <location>
        <begin position="1"/>
        <end position="27"/>
    </location>
</feature>
<dbReference type="EMBL" id="JACHMM010000001">
    <property type="protein sequence ID" value="MBB5790138.1"/>
    <property type="molecule type" value="Genomic_DNA"/>
</dbReference>
<evidence type="ECO:0000259" key="6">
    <source>
        <dbReference type="PROSITE" id="PS50983"/>
    </source>
</evidence>
<name>A0A7W9LNB1_9ACTN</name>
<reference evidence="7 8" key="1">
    <citation type="submission" date="2020-08" db="EMBL/GenBank/DDBJ databases">
        <title>Sequencing the genomes of 1000 actinobacteria strains.</title>
        <authorList>
            <person name="Klenk H.-P."/>
        </authorList>
    </citation>
    <scope>NUCLEOTIDE SEQUENCE [LARGE SCALE GENOMIC DNA]</scope>
    <source>
        <strain evidence="7 8">DSM 102122</strain>
    </source>
</reference>
<accession>A0A7W9LNB1</accession>